<dbReference type="AlphaFoldDB" id="A0A6C7EJX7"/>
<feature type="domain" description="DUF6916" evidence="1">
    <location>
        <begin position="21"/>
        <end position="84"/>
    </location>
</feature>
<sequence length="92" mass="10250">METAPHSRWLNALDRECHIGSDALRVVDVSEMRVRDGQSTFSVVLELADPRRVEQGTYDVDLGDGAPVPVFLVPISEHRLEAVFNTMIEESA</sequence>
<dbReference type="EMBL" id="AP012057">
    <property type="protein sequence ID" value="BAN04256.1"/>
    <property type="molecule type" value="Genomic_DNA"/>
</dbReference>
<evidence type="ECO:0000313" key="3">
    <source>
        <dbReference type="Proteomes" id="UP000011863"/>
    </source>
</evidence>
<dbReference type="Proteomes" id="UP000011863">
    <property type="component" value="Chromosome"/>
</dbReference>
<dbReference type="Pfam" id="PF21880">
    <property type="entry name" value="DUF6916"/>
    <property type="match status" value="1"/>
</dbReference>
<organism evidence="2 3">
    <name type="scientific">Ilumatobacter coccineus (strain NBRC 103263 / KCTC 29153 / YM16-304)</name>
    <dbReference type="NCBI Taxonomy" id="1313172"/>
    <lineage>
        <taxon>Bacteria</taxon>
        <taxon>Bacillati</taxon>
        <taxon>Actinomycetota</taxon>
        <taxon>Acidimicrobiia</taxon>
        <taxon>Acidimicrobiales</taxon>
        <taxon>Ilumatobacteraceae</taxon>
        <taxon>Ilumatobacter</taxon>
    </lineage>
</organism>
<evidence type="ECO:0000259" key="1">
    <source>
        <dbReference type="Pfam" id="PF21880"/>
    </source>
</evidence>
<dbReference type="InterPro" id="IPR054209">
    <property type="entry name" value="DUF6916"/>
</dbReference>
<dbReference type="KEGG" id="aym:YM304_39420"/>
<proteinExistence type="predicted"/>
<accession>A0A6C7EJX7</accession>
<reference evidence="2 3" key="1">
    <citation type="journal article" date="2013" name="Int. J. Syst. Evol. Microbiol.">
        <title>Ilumatobacter nonamiense sp. nov. and Ilumatobacter coccineum sp. nov., isolated from seashore sand.</title>
        <authorList>
            <person name="Matsumoto A."/>
            <person name="Kasai H."/>
            <person name="Matsuo Y."/>
            <person name="Shizuri Y."/>
            <person name="Ichikawa N."/>
            <person name="Fujita N."/>
            <person name="Omura S."/>
            <person name="Takahashi Y."/>
        </authorList>
    </citation>
    <scope>NUCLEOTIDE SEQUENCE [LARGE SCALE GENOMIC DNA]</scope>
    <source>
        <strain evidence="3">NBRC 103263 / KCTC 29153 / YM16-304</strain>
    </source>
</reference>
<name>A0A6C7EJX7_ILUCY</name>
<gene>
    <name evidence="2" type="ORF">YM304_39420</name>
</gene>
<protein>
    <recommendedName>
        <fullName evidence="1">DUF6916 domain-containing protein</fullName>
    </recommendedName>
</protein>
<keyword evidence="3" id="KW-1185">Reference proteome</keyword>
<evidence type="ECO:0000313" key="2">
    <source>
        <dbReference type="EMBL" id="BAN04256.1"/>
    </source>
</evidence>